<dbReference type="EMBL" id="JAPCWZ010000005">
    <property type="protein sequence ID" value="KAK8862252.1"/>
    <property type="molecule type" value="Genomic_DNA"/>
</dbReference>
<comment type="caution">
    <text evidence="2">The sequence shown here is derived from an EMBL/GenBank/DDBJ whole genome shotgun (WGS) entry which is preliminary data.</text>
</comment>
<sequence>MKPIAVLLSATCLSAAAVSSQAPSGLSPKLEGPVICGGKNLTGQCEDLPTLNSSYCYTLPAFYLGRPGLSSFRGKKGTSCMFWDHEHPGCKEEERLDVGPTNGSTSVLDLTAYYVWNFACYECDTCP</sequence>
<keyword evidence="1" id="KW-0732">Signal</keyword>
<gene>
    <name evidence="2" type="ORF">PGQ11_008487</name>
</gene>
<feature type="signal peptide" evidence="1">
    <location>
        <begin position="1"/>
        <end position="20"/>
    </location>
</feature>
<protein>
    <submittedName>
        <fullName evidence="2">Uncharacterized protein</fullName>
    </submittedName>
</protein>
<keyword evidence="3" id="KW-1185">Reference proteome</keyword>
<feature type="chain" id="PRO_5046932203" evidence="1">
    <location>
        <begin position="21"/>
        <end position="127"/>
    </location>
</feature>
<organism evidence="2 3">
    <name type="scientific">Apiospora arundinis</name>
    <dbReference type="NCBI Taxonomy" id="335852"/>
    <lineage>
        <taxon>Eukaryota</taxon>
        <taxon>Fungi</taxon>
        <taxon>Dikarya</taxon>
        <taxon>Ascomycota</taxon>
        <taxon>Pezizomycotina</taxon>
        <taxon>Sordariomycetes</taxon>
        <taxon>Xylariomycetidae</taxon>
        <taxon>Amphisphaeriales</taxon>
        <taxon>Apiosporaceae</taxon>
        <taxon>Apiospora</taxon>
    </lineage>
</organism>
<evidence type="ECO:0000313" key="2">
    <source>
        <dbReference type="EMBL" id="KAK8862252.1"/>
    </source>
</evidence>
<dbReference type="Proteomes" id="UP001390339">
    <property type="component" value="Unassembled WGS sequence"/>
</dbReference>
<reference evidence="2 3" key="1">
    <citation type="journal article" date="2024" name="IMA Fungus">
        <title>Apiospora arundinis, a panoply of carbohydrate-active enzymes and secondary metabolites.</title>
        <authorList>
            <person name="Sorensen T."/>
            <person name="Petersen C."/>
            <person name="Muurmann A.T."/>
            <person name="Christiansen J.V."/>
            <person name="Brundto M.L."/>
            <person name="Overgaard C.K."/>
            <person name="Boysen A.T."/>
            <person name="Wollenberg R.D."/>
            <person name="Larsen T.O."/>
            <person name="Sorensen J.L."/>
            <person name="Nielsen K.L."/>
            <person name="Sondergaard T.E."/>
        </authorList>
    </citation>
    <scope>NUCLEOTIDE SEQUENCE [LARGE SCALE GENOMIC DNA]</scope>
    <source>
        <strain evidence="2 3">AAU 773</strain>
    </source>
</reference>
<evidence type="ECO:0000256" key="1">
    <source>
        <dbReference type="SAM" id="SignalP"/>
    </source>
</evidence>
<name>A0ABR2IFB1_9PEZI</name>
<accession>A0ABR2IFB1</accession>
<evidence type="ECO:0000313" key="3">
    <source>
        <dbReference type="Proteomes" id="UP001390339"/>
    </source>
</evidence>
<proteinExistence type="predicted"/>